<feature type="compositionally biased region" description="Basic residues" evidence="4">
    <location>
        <begin position="790"/>
        <end position="804"/>
    </location>
</feature>
<sequence>MPNAASRNGGSSASSTRQNYSLLMRRAGLTPGVASVVCSPESVSVTVGGMAAFYSVVLRCSSAPEQAVTVSPVNLPTGLRVLPSLHVFTLENWNEPQYFRVAAVNGGVFEELRGGAAVIEHTSSSLDPRFHGRRVLYFPSSVQAHVSPRDGYCLFATGKTAAMASQFSLQSKPKQPPTYHEFTEIELRRSALGTRSLVARCSILVPMAAGAIAAVAAVEAANQAAAHSQSRRLSAAATVVKAMATSANLEAVEEPATATRASQDHSNALVKLTGHGDMTLTLYHDGELLVLGAGGQTTFTTSRSPQRESGTDVALSRMLLDVACGDGHVVGASGQGYLLTWGDVCESRRSGKQRREEESTASRIPRVVQSLLHKRIVQVACGTSHSFALAEDCDVFSWGIGRSGALGHGLNAHEQNFDSVSSPMEVLALKGRRVMQIACGDLHSAALLQRGELLTCGQREYGRLGRQIGSSDTLDDSECSSWFAPVIFPHEGVKCTYVACGAAHTLATSGSHELYAFGWNSSGQLGVGDCRDRFVPTRVAYFDTVRQPSGAALPPLAIASVAAGKQHSLVSSPDGRLFAWGNDEMGQCGLSSCPQIYTLPHLVTSLIGLRVTQLAAGEAHSAVLTSHARRHLDTLERTQPAKYAQLVDHYVNSVKDDTQRRAQVLERARRQQIDRAAAARRRKPPVDPATQALAKMLALQSLVDQDAALDACVRRPQTARASKIKSEGRETPVREIRCTSASMVRQARLAVLQAPLATPVAAQLIQKPVTSKPAAPLTHRRPLSAASSSRYRRQKLSSKGHRQLMTKVLNQNEPRPIPANKEHSFPPSRPKSAPCRSTRVQESGTCSKL</sequence>
<evidence type="ECO:0000313" key="6">
    <source>
        <dbReference type="EMBL" id="KAL3663592.1"/>
    </source>
</evidence>
<name>A0ABD3FCE5_9STRA</name>
<feature type="repeat" description="RCC1" evidence="2">
    <location>
        <begin position="512"/>
        <end position="574"/>
    </location>
</feature>
<dbReference type="InterPro" id="IPR009091">
    <property type="entry name" value="RCC1/BLIP-II"/>
</dbReference>
<dbReference type="PANTHER" id="PTHR22870">
    <property type="entry name" value="REGULATOR OF CHROMOSOME CONDENSATION"/>
    <property type="match status" value="1"/>
</dbReference>
<organism evidence="6 7">
    <name type="scientific">Phytophthora oleae</name>
    <dbReference type="NCBI Taxonomy" id="2107226"/>
    <lineage>
        <taxon>Eukaryota</taxon>
        <taxon>Sar</taxon>
        <taxon>Stramenopiles</taxon>
        <taxon>Oomycota</taxon>
        <taxon>Peronosporomycetes</taxon>
        <taxon>Peronosporales</taxon>
        <taxon>Peronosporaceae</taxon>
        <taxon>Phytophthora</taxon>
    </lineage>
</organism>
<comment type="caution">
    <text evidence="6">The sequence shown here is derived from an EMBL/GenBank/DDBJ whole genome shotgun (WGS) entry which is preliminary data.</text>
</comment>
<feature type="domain" description="RCC1-like" evidence="5">
    <location>
        <begin position="252"/>
        <end position="542"/>
    </location>
</feature>
<keyword evidence="3" id="KW-0175">Coiled coil</keyword>
<evidence type="ECO:0000256" key="4">
    <source>
        <dbReference type="SAM" id="MobiDB-lite"/>
    </source>
</evidence>
<dbReference type="PROSITE" id="PS00626">
    <property type="entry name" value="RCC1_2"/>
    <property type="match status" value="2"/>
</dbReference>
<feature type="repeat" description="RCC1" evidence="2">
    <location>
        <begin position="451"/>
        <end position="511"/>
    </location>
</feature>
<dbReference type="Proteomes" id="UP001632037">
    <property type="component" value="Unassembled WGS sequence"/>
</dbReference>
<accession>A0ABD3FCE5</accession>
<feature type="coiled-coil region" evidence="3">
    <location>
        <begin position="655"/>
        <end position="682"/>
    </location>
</feature>
<dbReference type="Pfam" id="PF00415">
    <property type="entry name" value="RCC1"/>
    <property type="match status" value="1"/>
</dbReference>
<evidence type="ECO:0000256" key="1">
    <source>
        <dbReference type="ARBA" id="ARBA00022737"/>
    </source>
</evidence>
<reference evidence="6 7" key="1">
    <citation type="submission" date="2024-09" db="EMBL/GenBank/DDBJ databases">
        <title>Genome sequencing and assembly of Phytophthora oleae, isolate VK10A, causative agent of rot of olive drupes.</title>
        <authorList>
            <person name="Conti Taguali S."/>
            <person name="Riolo M."/>
            <person name="La Spada F."/>
            <person name="Cacciola S.O."/>
            <person name="Dionisio G."/>
        </authorList>
    </citation>
    <scope>NUCLEOTIDE SEQUENCE [LARGE SCALE GENOMIC DNA]</scope>
    <source>
        <strain evidence="6 7">VK10A</strain>
    </source>
</reference>
<dbReference type="InterPro" id="IPR051210">
    <property type="entry name" value="Ub_ligase/GEF_domain"/>
</dbReference>
<dbReference type="SUPFAM" id="SSF50985">
    <property type="entry name" value="RCC1/BLIP-II"/>
    <property type="match status" value="2"/>
</dbReference>
<feature type="repeat" description="RCC1" evidence="2">
    <location>
        <begin position="393"/>
        <end position="450"/>
    </location>
</feature>
<feature type="compositionally biased region" description="Polar residues" evidence="4">
    <location>
        <begin position="838"/>
        <end position="849"/>
    </location>
</feature>
<feature type="region of interest" description="Disordered" evidence="4">
    <location>
        <begin position="771"/>
        <end position="849"/>
    </location>
</feature>
<dbReference type="AlphaFoldDB" id="A0ABD3FCE5"/>
<proteinExistence type="predicted"/>
<evidence type="ECO:0000313" key="7">
    <source>
        <dbReference type="Proteomes" id="UP001632037"/>
    </source>
</evidence>
<protein>
    <recommendedName>
        <fullName evidence="5">RCC1-like domain-containing protein</fullName>
    </recommendedName>
</protein>
<feature type="repeat" description="RCC1" evidence="2">
    <location>
        <begin position="575"/>
        <end position="627"/>
    </location>
</feature>
<keyword evidence="7" id="KW-1185">Reference proteome</keyword>
<dbReference type="PROSITE" id="PS50012">
    <property type="entry name" value="RCC1_3"/>
    <property type="match status" value="5"/>
</dbReference>
<dbReference type="PANTHER" id="PTHR22870:SF466">
    <property type="entry name" value="ANKYRIN REPEAT-CONTAINING PROTEIN"/>
    <property type="match status" value="1"/>
</dbReference>
<dbReference type="Gene3D" id="2.130.10.30">
    <property type="entry name" value="Regulator of chromosome condensation 1/beta-lactamase-inhibitor protein II"/>
    <property type="match status" value="2"/>
</dbReference>
<dbReference type="PRINTS" id="PR00633">
    <property type="entry name" value="RCCNDNSATION"/>
</dbReference>
<dbReference type="EMBL" id="JBIMZQ010000027">
    <property type="protein sequence ID" value="KAL3663592.1"/>
    <property type="molecule type" value="Genomic_DNA"/>
</dbReference>
<dbReference type="Pfam" id="PF25390">
    <property type="entry name" value="WD40_RLD"/>
    <property type="match status" value="1"/>
</dbReference>
<dbReference type="InterPro" id="IPR058923">
    <property type="entry name" value="RCC1-like_dom"/>
</dbReference>
<evidence type="ECO:0000256" key="3">
    <source>
        <dbReference type="SAM" id="Coils"/>
    </source>
</evidence>
<dbReference type="InterPro" id="IPR000408">
    <property type="entry name" value="Reg_chr_condens"/>
</dbReference>
<evidence type="ECO:0000259" key="5">
    <source>
        <dbReference type="Pfam" id="PF25390"/>
    </source>
</evidence>
<feature type="repeat" description="RCC1" evidence="2">
    <location>
        <begin position="336"/>
        <end position="392"/>
    </location>
</feature>
<gene>
    <name evidence="6" type="ORF">V7S43_011479</name>
</gene>
<keyword evidence="1" id="KW-0677">Repeat</keyword>
<evidence type="ECO:0000256" key="2">
    <source>
        <dbReference type="PROSITE-ProRule" id="PRU00235"/>
    </source>
</evidence>